<dbReference type="CDD" id="cd02440">
    <property type="entry name" value="AdoMet_MTases"/>
    <property type="match status" value="1"/>
</dbReference>
<proteinExistence type="predicted"/>
<dbReference type="GO" id="GO:0032259">
    <property type="term" value="P:methylation"/>
    <property type="evidence" value="ECO:0007669"/>
    <property type="project" value="UniProtKB-KW"/>
</dbReference>
<dbReference type="PANTHER" id="PTHR43167">
    <property type="entry name" value="PUTATIVE (AFU_ORTHOLOGUE AFUA_6G01830)-RELATED"/>
    <property type="match status" value="1"/>
</dbReference>
<dbReference type="RefSeq" id="WP_185800096.1">
    <property type="nucleotide sequence ID" value="NZ_JACJVJ010000001.1"/>
</dbReference>
<sequence>MQDEAFERVLDIYRERNAAERQDDSLGRDDRLLWVGEDVGRLLLDLTVGRKAKVIVELGSSFGFSTLFLAKAASLTGGTLYSYEIAPEKQDWARERIGEAGLADHVDWRLGDAVDLLADQPGPIDIVLLDLWKDLYIPCFDALHPNLAEGGIVVADNMLYPSSFNEGATEYRAHVRAKPDMEGALLQIGSGIDIAVKAGSASPGSPD</sequence>
<evidence type="ECO:0000256" key="3">
    <source>
        <dbReference type="ARBA" id="ARBA00022691"/>
    </source>
</evidence>
<reference evidence="4 5" key="1">
    <citation type="submission" date="2020-08" db="EMBL/GenBank/DDBJ databases">
        <title>Draft genome sequence of Parasphingopyxis sp. GrpM-11.</title>
        <authorList>
            <person name="Oh J."/>
            <person name="Roh D.-H."/>
        </authorList>
    </citation>
    <scope>NUCLEOTIDE SEQUENCE [LARGE SCALE GENOMIC DNA]</scope>
    <source>
        <strain evidence="4 5">GrpM-11</strain>
    </source>
</reference>
<evidence type="ECO:0000256" key="1">
    <source>
        <dbReference type="ARBA" id="ARBA00022603"/>
    </source>
</evidence>
<organism evidence="4 5">
    <name type="scientific">Parasphingopyxis marina</name>
    <dbReference type="NCBI Taxonomy" id="2761622"/>
    <lineage>
        <taxon>Bacteria</taxon>
        <taxon>Pseudomonadati</taxon>
        <taxon>Pseudomonadota</taxon>
        <taxon>Alphaproteobacteria</taxon>
        <taxon>Sphingomonadales</taxon>
        <taxon>Sphingomonadaceae</taxon>
        <taxon>Parasphingopyxis</taxon>
    </lineage>
</organism>
<keyword evidence="5" id="KW-1185">Reference proteome</keyword>
<dbReference type="Pfam" id="PF13578">
    <property type="entry name" value="Methyltransf_24"/>
    <property type="match status" value="1"/>
</dbReference>
<dbReference type="EMBL" id="JACJVJ010000001">
    <property type="protein sequence ID" value="MBC2776846.1"/>
    <property type="molecule type" value="Genomic_DNA"/>
</dbReference>
<accession>A0A842HUW4</accession>
<name>A0A842HUW4_9SPHN</name>
<keyword evidence="2 4" id="KW-0808">Transferase</keyword>
<dbReference type="InterPro" id="IPR002935">
    <property type="entry name" value="SAM_O-MeTrfase"/>
</dbReference>
<dbReference type="PANTHER" id="PTHR43167:SF1">
    <property type="entry name" value="PUTATIVE (AFU_ORTHOLOGUE AFUA_6G01830)-RELATED"/>
    <property type="match status" value="1"/>
</dbReference>
<dbReference type="Proteomes" id="UP000564378">
    <property type="component" value="Unassembled WGS sequence"/>
</dbReference>
<dbReference type="AlphaFoldDB" id="A0A842HUW4"/>
<dbReference type="GO" id="GO:0008171">
    <property type="term" value="F:O-methyltransferase activity"/>
    <property type="evidence" value="ECO:0007669"/>
    <property type="project" value="InterPro"/>
</dbReference>
<protein>
    <submittedName>
        <fullName evidence="4">Class I SAM-dependent methyltransferase</fullName>
    </submittedName>
</protein>
<dbReference type="Gene3D" id="3.40.50.150">
    <property type="entry name" value="Vaccinia Virus protein VP39"/>
    <property type="match status" value="1"/>
</dbReference>
<keyword evidence="1 4" id="KW-0489">Methyltransferase</keyword>
<evidence type="ECO:0000313" key="4">
    <source>
        <dbReference type="EMBL" id="MBC2776846.1"/>
    </source>
</evidence>
<dbReference type="SUPFAM" id="SSF53335">
    <property type="entry name" value="S-adenosyl-L-methionine-dependent methyltransferases"/>
    <property type="match status" value="1"/>
</dbReference>
<evidence type="ECO:0000256" key="2">
    <source>
        <dbReference type="ARBA" id="ARBA00022679"/>
    </source>
</evidence>
<evidence type="ECO:0000313" key="5">
    <source>
        <dbReference type="Proteomes" id="UP000564378"/>
    </source>
</evidence>
<keyword evidence="3" id="KW-0949">S-adenosyl-L-methionine</keyword>
<dbReference type="PROSITE" id="PS51682">
    <property type="entry name" value="SAM_OMT_I"/>
    <property type="match status" value="1"/>
</dbReference>
<dbReference type="InterPro" id="IPR029063">
    <property type="entry name" value="SAM-dependent_MTases_sf"/>
</dbReference>
<gene>
    <name evidence="4" type="ORF">H6P80_04355</name>
</gene>
<comment type="caution">
    <text evidence="4">The sequence shown here is derived from an EMBL/GenBank/DDBJ whole genome shotgun (WGS) entry which is preliminary data.</text>
</comment>